<keyword evidence="1" id="KW-0808">Transferase</keyword>
<dbReference type="VEuPathDB" id="TriTrypDB:TRSC58_05041"/>
<organism evidence="1 2">
    <name type="scientific">Trypanosoma rangeli</name>
    <dbReference type="NCBI Taxonomy" id="5698"/>
    <lineage>
        <taxon>Eukaryota</taxon>
        <taxon>Discoba</taxon>
        <taxon>Euglenozoa</taxon>
        <taxon>Kinetoplastea</taxon>
        <taxon>Metakinetoplastina</taxon>
        <taxon>Trypanosomatida</taxon>
        <taxon>Trypanosomatidae</taxon>
        <taxon>Trypanosoma</taxon>
        <taxon>Herpetosoma</taxon>
    </lineage>
</organism>
<dbReference type="EC" id="2.1.1.-" evidence="1"/>
<dbReference type="GO" id="GO:0032259">
    <property type="term" value="P:methylation"/>
    <property type="evidence" value="ECO:0007669"/>
    <property type="project" value="UniProtKB-KW"/>
</dbReference>
<proteinExistence type="predicted"/>
<dbReference type="RefSeq" id="XP_029235940.1">
    <property type="nucleotide sequence ID" value="XM_029384219.1"/>
</dbReference>
<evidence type="ECO:0000313" key="2">
    <source>
        <dbReference type="Proteomes" id="UP000283634"/>
    </source>
</evidence>
<reference evidence="1 2" key="1">
    <citation type="journal article" date="2018" name="BMC Genomics">
        <title>Genomic comparison of Trypanosoma conorhini and Trypanosoma rangeli to Trypanosoma cruzi strains of high and low virulence.</title>
        <authorList>
            <person name="Bradwell K.R."/>
            <person name="Koparde V.N."/>
            <person name="Matveyev A.V."/>
            <person name="Serrano M.G."/>
            <person name="Alves J.M."/>
            <person name="Parikh H."/>
            <person name="Huang B."/>
            <person name="Lee V."/>
            <person name="Espinosa-Alvarez O."/>
            <person name="Ortiz P.A."/>
            <person name="Costa-Martins A.G."/>
            <person name="Teixeira M.M."/>
            <person name="Buck G.A."/>
        </authorList>
    </citation>
    <scope>NUCLEOTIDE SEQUENCE [LARGE SCALE GENOMIC DNA]</scope>
    <source>
        <strain evidence="1 2">AM80</strain>
    </source>
</reference>
<gene>
    <name evidence="1" type="ORF">TraAM80_07427</name>
</gene>
<accession>A0A422N5K5</accession>
<dbReference type="OrthoDB" id="5792673at2759"/>
<dbReference type="GO" id="GO:0008168">
    <property type="term" value="F:methyltransferase activity"/>
    <property type="evidence" value="ECO:0007669"/>
    <property type="project" value="UniProtKB-KW"/>
</dbReference>
<name>A0A422N5K5_TRYRA</name>
<evidence type="ECO:0000313" key="1">
    <source>
        <dbReference type="EMBL" id="RNF00745.1"/>
    </source>
</evidence>
<dbReference type="AlphaFoldDB" id="A0A422N5K5"/>
<protein>
    <submittedName>
        <fullName evidence="1">Methyltransferase</fullName>
        <ecNumber evidence="1">2.1.1.-</ecNumber>
    </submittedName>
</protein>
<dbReference type="GeneID" id="40331360"/>
<comment type="caution">
    <text evidence="1">The sequence shown here is derived from an EMBL/GenBank/DDBJ whole genome shotgun (WGS) entry which is preliminary data.</text>
</comment>
<keyword evidence="2" id="KW-1185">Reference proteome</keyword>
<dbReference type="EMBL" id="MKGL01000309">
    <property type="protein sequence ID" value="RNF00745.1"/>
    <property type="molecule type" value="Genomic_DNA"/>
</dbReference>
<keyword evidence="1" id="KW-0489">Methyltransferase</keyword>
<dbReference type="Proteomes" id="UP000283634">
    <property type="component" value="Unassembled WGS sequence"/>
</dbReference>
<sequence length="268" mass="28705">MHATGASLTQGDRMELRRSAVVLNALATPVVGQLVQYGLTAMAYVGYGIGRVSFYTRQSIAPPLSSLLSSIGTEAQPVVPASTLSASVQHLIEMRAYEQAAAAATAGVGGNSSSAFGSVEVPRFRGILHGKALVCLYVDPSPIHNRGLITTRDLPRGTRIITEPQRSYMDAANFVPLLADTHARLPDTWHYTTPFRHVVGARHTAAAASSHESQLRSERLQQPLPWVLSSPRRRSPASPSCLTVFGASRTLRIPIVFSLPATCRPGVS</sequence>